<organism evidence="3 4">
    <name type="scientific">Ambispora leptoticha</name>
    <dbReference type="NCBI Taxonomy" id="144679"/>
    <lineage>
        <taxon>Eukaryota</taxon>
        <taxon>Fungi</taxon>
        <taxon>Fungi incertae sedis</taxon>
        <taxon>Mucoromycota</taxon>
        <taxon>Glomeromycotina</taxon>
        <taxon>Glomeromycetes</taxon>
        <taxon>Archaeosporales</taxon>
        <taxon>Ambisporaceae</taxon>
        <taxon>Ambispora</taxon>
    </lineage>
</organism>
<evidence type="ECO:0000313" key="4">
    <source>
        <dbReference type="Proteomes" id="UP000789508"/>
    </source>
</evidence>
<evidence type="ECO:0000256" key="2">
    <source>
        <dbReference type="SAM" id="Phobius"/>
    </source>
</evidence>
<keyword evidence="2" id="KW-0812">Transmembrane</keyword>
<feature type="compositionally biased region" description="Basic and acidic residues" evidence="1">
    <location>
        <begin position="303"/>
        <end position="317"/>
    </location>
</feature>
<keyword evidence="4" id="KW-1185">Reference proteome</keyword>
<evidence type="ECO:0000256" key="1">
    <source>
        <dbReference type="SAM" id="MobiDB-lite"/>
    </source>
</evidence>
<feature type="compositionally biased region" description="Basic and acidic residues" evidence="1">
    <location>
        <begin position="276"/>
        <end position="287"/>
    </location>
</feature>
<feature type="compositionally biased region" description="Polar residues" evidence="1">
    <location>
        <begin position="211"/>
        <end position="246"/>
    </location>
</feature>
<feature type="transmembrane region" description="Helical" evidence="2">
    <location>
        <begin position="65"/>
        <end position="88"/>
    </location>
</feature>
<keyword evidence="2" id="KW-0472">Membrane</keyword>
<keyword evidence="2" id="KW-1133">Transmembrane helix</keyword>
<feature type="compositionally biased region" description="Basic and acidic residues" evidence="1">
    <location>
        <begin position="180"/>
        <end position="194"/>
    </location>
</feature>
<sequence length="326" mass="36726">MAKSRDFYDAAQEIMKNYDLTPNEMNAIKEAKSKITNHMYFASAFGGTVGFLLGKHRRFRPLATIAVGVGGAIIGGQLGLVTGSLSAIRTIHKLPSSEKIFAMMKDMQMEMVKRRTMLPQGPTQPVSGRPSHPFNKSYEQSRNKNDDFSETVTFSDDIKPRQDHADPYLYKSSSSDEVMNDGKVRSTDTMRDDGVANTNNQPDWSIKNERTNSTSQDSSPPWSIPENQSEQANSKSQTLATKTTSAWDKIREQTSQQRREMTSSSPPSASTPIWRQRSDGDEFKEAGVDDSNYDYNNTFYPPRTREDTEQVQREGKIRTNKYGDIT</sequence>
<protein>
    <submittedName>
        <fullName evidence="3">13254_t:CDS:1</fullName>
    </submittedName>
</protein>
<evidence type="ECO:0000313" key="3">
    <source>
        <dbReference type="EMBL" id="CAG8691115.1"/>
    </source>
</evidence>
<feature type="region of interest" description="Disordered" evidence="1">
    <location>
        <begin position="117"/>
        <end position="326"/>
    </location>
</feature>
<feature type="transmembrane region" description="Helical" evidence="2">
    <location>
        <begin position="35"/>
        <end position="53"/>
    </location>
</feature>
<name>A0A9N9ER50_9GLOM</name>
<proteinExistence type="predicted"/>
<gene>
    <name evidence="3" type="ORF">ALEPTO_LOCUS11207</name>
</gene>
<dbReference type="OrthoDB" id="2438256at2759"/>
<reference evidence="3" key="1">
    <citation type="submission" date="2021-06" db="EMBL/GenBank/DDBJ databases">
        <authorList>
            <person name="Kallberg Y."/>
            <person name="Tangrot J."/>
            <person name="Rosling A."/>
        </authorList>
    </citation>
    <scope>NUCLEOTIDE SEQUENCE</scope>
    <source>
        <strain evidence="3">FL130A</strain>
    </source>
</reference>
<feature type="compositionally biased region" description="Basic and acidic residues" evidence="1">
    <location>
        <begin position="248"/>
        <end position="261"/>
    </location>
</feature>
<feature type="compositionally biased region" description="Basic and acidic residues" evidence="1">
    <location>
        <begin position="156"/>
        <end position="166"/>
    </location>
</feature>
<comment type="caution">
    <text evidence="3">The sequence shown here is derived from an EMBL/GenBank/DDBJ whole genome shotgun (WGS) entry which is preliminary data.</text>
</comment>
<dbReference type="Proteomes" id="UP000789508">
    <property type="component" value="Unassembled WGS sequence"/>
</dbReference>
<feature type="compositionally biased region" description="Low complexity" evidence="1">
    <location>
        <begin position="262"/>
        <end position="272"/>
    </location>
</feature>
<dbReference type="EMBL" id="CAJVPS010016745">
    <property type="protein sequence ID" value="CAG8691115.1"/>
    <property type="molecule type" value="Genomic_DNA"/>
</dbReference>
<accession>A0A9N9ER50</accession>
<dbReference type="AlphaFoldDB" id="A0A9N9ER50"/>